<dbReference type="Pfam" id="PF03965">
    <property type="entry name" value="Penicillinase_R"/>
    <property type="match status" value="1"/>
</dbReference>
<keyword evidence="4" id="KW-0804">Transcription</keyword>
<proteinExistence type="inferred from homology"/>
<keyword evidence="3" id="KW-0238">DNA-binding</keyword>
<dbReference type="RefSeq" id="WP_007547683.1">
    <property type="nucleotide sequence ID" value="NZ_JAARPY010000008.1"/>
</dbReference>
<name>A0A841YFE5_9LIST</name>
<accession>A0A841YFE5</accession>
<reference evidence="5 6" key="1">
    <citation type="submission" date="2020-03" db="EMBL/GenBank/DDBJ databases">
        <title>Soil Listeria distribution.</title>
        <authorList>
            <person name="Liao J."/>
            <person name="Wiedmann M."/>
        </authorList>
    </citation>
    <scope>NUCLEOTIDE SEQUENCE [LARGE SCALE GENOMIC DNA]</scope>
    <source>
        <strain evidence="5 6">FSL L7-1645</strain>
    </source>
</reference>
<comment type="similarity">
    <text evidence="1">Belongs to the BlaI transcriptional regulatory family.</text>
</comment>
<dbReference type="InterPro" id="IPR005650">
    <property type="entry name" value="BlaI_family"/>
</dbReference>
<gene>
    <name evidence="5" type="ORF">HB844_08985</name>
</gene>
<keyword evidence="2" id="KW-0805">Transcription regulation</keyword>
<evidence type="ECO:0000256" key="4">
    <source>
        <dbReference type="ARBA" id="ARBA00023163"/>
    </source>
</evidence>
<evidence type="ECO:0000256" key="1">
    <source>
        <dbReference type="ARBA" id="ARBA00011046"/>
    </source>
</evidence>
<dbReference type="GO" id="GO:0045892">
    <property type="term" value="P:negative regulation of DNA-templated transcription"/>
    <property type="evidence" value="ECO:0007669"/>
    <property type="project" value="InterPro"/>
</dbReference>
<evidence type="ECO:0000313" key="6">
    <source>
        <dbReference type="Proteomes" id="UP000571128"/>
    </source>
</evidence>
<dbReference type="SUPFAM" id="SSF46785">
    <property type="entry name" value="Winged helix' DNA-binding domain"/>
    <property type="match status" value="1"/>
</dbReference>
<comment type="caution">
    <text evidence="5">The sequence shown here is derived from an EMBL/GenBank/DDBJ whole genome shotgun (WGS) entry which is preliminary data.</text>
</comment>
<evidence type="ECO:0000256" key="3">
    <source>
        <dbReference type="ARBA" id="ARBA00023125"/>
    </source>
</evidence>
<dbReference type="GO" id="GO:0003677">
    <property type="term" value="F:DNA binding"/>
    <property type="evidence" value="ECO:0007669"/>
    <property type="project" value="UniProtKB-KW"/>
</dbReference>
<dbReference type="PIRSF" id="PIRSF019455">
    <property type="entry name" value="CopR_AtkY"/>
    <property type="match status" value="1"/>
</dbReference>
<organism evidence="5 6">
    <name type="scientific">Listeria fleischmannii</name>
    <dbReference type="NCBI Taxonomy" id="1069827"/>
    <lineage>
        <taxon>Bacteria</taxon>
        <taxon>Bacillati</taxon>
        <taxon>Bacillota</taxon>
        <taxon>Bacilli</taxon>
        <taxon>Bacillales</taxon>
        <taxon>Listeriaceae</taxon>
        <taxon>Listeria</taxon>
    </lineage>
</organism>
<dbReference type="Proteomes" id="UP000571128">
    <property type="component" value="Unassembled WGS sequence"/>
</dbReference>
<evidence type="ECO:0000256" key="2">
    <source>
        <dbReference type="ARBA" id="ARBA00023015"/>
    </source>
</evidence>
<dbReference type="InterPro" id="IPR036388">
    <property type="entry name" value="WH-like_DNA-bd_sf"/>
</dbReference>
<dbReference type="EMBL" id="JAARPY010000008">
    <property type="protein sequence ID" value="MBC1399001.1"/>
    <property type="molecule type" value="Genomic_DNA"/>
</dbReference>
<evidence type="ECO:0000313" key="5">
    <source>
        <dbReference type="EMBL" id="MBC1399001.1"/>
    </source>
</evidence>
<protein>
    <submittedName>
        <fullName evidence="5">BlaI/MecI/CopY family transcriptional regulator</fullName>
    </submittedName>
</protein>
<dbReference type="Gene3D" id="1.10.10.10">
    <property type="entry name" value="Winged helix-like DNA-binding domain superfamily/Winged helix DNA-binding domain"/>
    <property type="match status" value="1"/>
</dbReference>
<dbReference type="AlphaFoldDB" id="A0A841YFE5"/>
<dbReference type="InterPro" id="IPR036390">
    <property type="entry name" value="WH_DNA-bd_sf"/>
</dbReference>
<sequence length="121" mass="14052">MKKLPDSEFEVMEAVWKLSPPVSTNEITSMIDGDKQWKPQTILTLLTRLVEKGFLESSKQGRERRFSPIISEEEYLQVETKNFMKRHYNNSITQLVNTLYDGKGLSNKDIDELKEWLNNGG</sequence>
<dbReference type="Gene3D" id="1.10.4040.10">
    <property type="entry name" value="Penicillinase repressor domain"/>
    <property type="match status" value="1"/>
</dbReference>